<dbReference type="InterPro" id="IPR000730">
    <property type="entry name" value="Pr_cel_nuc_antig"/>
</dbReference>
<feature type="domain" description="Proliferating cell nuclear antigen PCNA C-terminal" evidence="3">
    <location>
        <begin position="132"/>
        <end position="241"/>
    </location>
</feature>
<dbReference type="InterPro" id="IPR022649">
    <property type="entry name" value="Pr_cel_nuc_antig_C"/>
</dbReference>
<dbReference type="GO" id="GO:0003677">
    <property type="term" value="F:DNA binding"/>
    <property type="evidence" value="ECO:0007669"/>
    <property type="project" value="UniProtKB-UniRule"/>
</dbReference>
<dbReference type="RefSeq" id="WP_174629320.1">
    <property type="nucleotide sequence ID" value="NZ_CP049074.1"/>
</dbReference>
<dbReference type="SUPFAM" id="SSF55979">
    <property type="entry name" value="DNA clamp"/>
    <property type="match status" value="2"/>
</dbReference>
<dbReference type="OrthoDB" id="14749at2157"/>
<keyword evidence="5" id="KW-1185">Reference proteome</keyword>
<dbReference type="KEGG" id="mten:GWK48_02620"/>
<dbReference type="AlphaFoldDB" id="A0A6N0NRU5"/>
<dbReference type="HAMAP" id="MF_00317">
    <property type="entry name" value="DNApol_clamp_arch"/>
    <property type="match status" value="1"/>
</dbReference>
<dbReference type="PANTHER" id="PTHR11352:SF0">
    <property type="entry name" value="PROLIFERATING CELL NUCLEAR ANTIGEN"/>
    <property type="match status" value="1"/>
</dbReference>
<protein>
    <recommendedName>
        <fullName evidence="2">DNA polymerase sliding clamp</fullName>
    </recommendedName>
    <alternativeName>
        <fullName evidence="2">Proliferating cell nuclear antigen homolog</fullName>
        <shortName evidence="2">PCNA</shortName>
    </alternativeName>
</protein>
<proteinExistence type="inferred from homology"/>
<comment type="function">
    <text evidence="2">Sliding clamp subunit that acts as a moving platform for DNA processing. Responsible for tethering the catalytic subunit of DNA polymerase and other proteins to DNA during high-speed replication.</text>
</comment>
<comment type="subunit">
    <text evidence="2">Homotrimer. The subunits circularize to form a toroid; DNA passes through its center. Replication factor C (RFC) is required to load the toroid on the DNA.</text>
</comment>
<keyword evidence="2" id="KW-0238">DNA-binding</keyword>
<dbReference type="GO" id="GO:0006275">
    <property type="term" value="P:regulation of DNA replication"/>
    <property type="evidence" value="ECO:0007669"/>
    <property type="project" value="UniProtKB-UniRule"/>
</dbReference>
<dbReference type="InterPro" id="IPR046938">
    <property type="entry name" value="DNA_clamp_sf"/>
</dbReference>
<dbReference type="PROSITE" id="PS01251">
    <property type="entry name" value="PCNA_1"/>
    <property type="match status" value="1"/>
</dbReference>
<dbReference type="Gene3D" id="3.70.10.10">
    <property type="match status" value="1"/>
</dbReference>
<evidence type="ECO:0000259" key="3">
    <source>
        <dbReference type="Pfam" id="PF02747"/>
    </source>
</evidence>
<dbReference type="PANTHER" id="PTHR11352">
    <property type="entry name" value="PROLIFERATING CELL NUCLEAR ANTIGEN"/>
    <property type="match status" value="1"/>
</dbReference>
<dbReference type="Proteomes" id="UP000509301">
    <property type="component" value="Chromosome"/>
</dbReference>
<dbReference type="EMBL" id="CP049074">
    <property type="protein sequence ID" value="QKQ99431.1"/>
    <property type="molecule type" value="Genomic_DNA"/>
</dbReference>
<dbReference type="CDD" id="cd00577">
    <property type="entry name" value="PCNA"/>
    <property type="match status" value="1"/>
</dbReference>
<gene>
    <name evidence="2" type="primary">pcn</name>
    <name evidence="4" type="ORF">GWK48_02620</name>
</gene>
<sequence>MKFKVIDALSIASIFKTLGSLMPEVTVLGLKEGLRISGIDPARVAFVDVFIPQGYFHEYESGEKELVTVKLEEVINSLKYVKKTDSLSFQTTEDRMLINLDGDFERTFHLPLLSGEEPKTPSIKLEFPFKAKLLTSTFSEALTVLADMGDSVNFSSQEGKLALSVEGDVGRTRIELSEEAGTLLEASGTESSSSYGMNYVFSTAKMRNSSDVVEVMFGSQLPLKLRFQLPQEGYGDFYIAPRAE</sequence>
<keyword evidence="1 2" id="KW-0235">DNA replication</keyword>
<accession>A0A6N0NRU5</accession>
<dbReference type="GeneID" id="55640806"/>
<evidence type="ECO:0000313" key="4">
    <source>
        <dbReference type="EMBL" id="QKQ99431.1"/>
    </source>
</evidence>
<dbReference type="GO" id="GO:0030337">
    <property type="term" value="F:DNA polymerase processivity factor activity"/>
    <property type="evidence" value="ECO:0007669"/>
    <property type="project" value="UniProtKB-UniRule"/>
</dbReference>
<evidence type="ECO:0000313" key="5">
    <source>
        <dbReference type="Proteomes" id="UP000509301"/>
    </source>
</evidence>
<dbReference type="NCBIfam" id="NF002220">
    <property type="entry name" value="PRK01115.1-3"/>
    <property type="match status" value="1"/>
</dbReference>
<comment type="similarity">
    <text evidence="2">Belongs to the PCNA family.</text>
</comment>
<evidence type="ECO:0000256" key="1">
    <source>
        <dbReference type="ARBA" id="ARBA00022705"/>
    </source>
</evidence>
<name>A0A6N0NRU5_9CREN</name>
<organism evidence="4 5">
    <name type="scientific">Metallosphaera tengchongensis</name>
    <dbReference type="NCBI Taxonomy" id="1532350"/>
    <lineage>
        <taxon>Archaea</taxon>
        <taxon>Thermoproteota</taxon>
        <taxon>Thermoprotei</taxon>
        <taxon>Sulfolobales</taxon>
        <taxon>Sulfolobaceae</taxon>
        <taxon>Metallosphaera</taxon>
    </lineage>
</organism>
<evidence type="ECO:0000256" key="2">
    <source>
        <dbReference type="HAMAP-Rule" id="MF_00317"/>
    </source>
</evidence>
<dbReference type="GO" id="GO:0006272">
    <property type="term" value="P:leading strand elongation"/>
    <property type="evidence" value="ECO:0007669"/>
    <property type="project" value="TreeGrafter"/>
</dbReference>
<reference evidence="4 5" key="1">
    <citation type="submission" date="2020-02" db="EMBL/GenBank/DDBJ databases">
        <title>Comparative genome analysis reveals the metabolism and evolution of the thermophilic archaeal genus Metallosphaera.</title>
        <authorList>
            <person name="Jiang C."/>
        </authorList>
    </citation>
    <scope>NUCLEOTIDE SEQUENCE [LARGE SCALE GENOMIC DNA]</scope>
    <source>
        <strain evidence="4 5">Ric-A</strain>
    </source>
</reference>
<dbReference type="InterPro" id="IPR022659">
    <property type="entry name" value="Pr_cel_nuc_antig_CS"/>
</dbReference>
<dbReference type="Pfam" id="PF02747">
    <property type="entry name" value="PCNA_C"/>
    <property type="match status" value="1"/>
</dbReference>